<evidence type="ECO:0000313" key="2">
    <source>
        <dbReference type="EMBL" id="MBE1577659.1"/>
    </source>
</evidence>
<feature type="compositionally biased region" description="Low complexity" evidence="1">
    <location>
        <begin position="160"/>
        <end position="177"/>
    </location>
</feature>
<name>A0ABR9LAE5_9PSEU</name>
<protein>
    <recommendedName>
        <fullName evidence="4">HNH endonuclease</fullName>
    </recommendedName>
</protein>
<organism evidence="2 3">
    <name type="scientific">Amycolatopsis roodepoortensis</name>
    <dbReference type="NCBI Taxonomy" id="700274"/>
    <lineage>
        <taxon>Bacteria</taxon>
        <taxon>Bacillati</taxon>
        <taxon>Actinomycetota</taxon>
        <taxon>Actinomycetes</taxon>
        <taxon>Pseudonocardiales</taxon>
        <taxon>Pseudonocardiaceae</taxon>
        <taxon>Amycolatopsis</taxon>
    </lineage>
</organism>
<keyword evidence="3" id="KW-1185">Reference proteome</keyword>
<comment type="caution">
    <text evidence="2">The sequence shown here is derived from an EMBL/GenBank/DDBJ whole genome shotgun (WGS) entry which is preliminary data.</text>
</comment>
<gene>
    <name evidence="2" type="ORF">H4W30_004719</name>
</gene>
<dbReference type="Proteomes" id="UP000656548">
    <property type="component" value="Unassembled WGS sequence"/>
</dbReference>
<proteinExistence type="predicted"/>
<reference evidence="2 3" key="1">
    <citation type="submission" date="2020-10" db="EMBL/GenBank/DDBJ databases">
        <title>Sequencing the genomes of 1000 actinobacteria strains.</title>
        <authorList>
            <person name="Klenk H.-P."/>
        </authorList>
    </citation>
    <scope>NUCLEOTIDE SEQUENCE [LARGE SCALE GENOMIC DNA]</scope>
    <source>
        <strain evidence="2 3">DSM 46661</strain>
    </source>
</reference>
<accession>A0ABR9LAE5</accession>
<dbReference type="EMBL" id="JADBEJ010000005">
    <property type="protein sequence ID" value="MBE1577659.1"/>
    <property type="molecule type" value="Genomic_DNA"/>
</dbReference>
<feature type="region of interest" description="Disordered" evidence="1">
    <location>
        <begin position="160"/>
        <end position="193"/>
    </location>
</feature>
<dbReference type="RefSeq" id="WP_192744797.1">
    <property type="nucleotide sequence ID" value="NZ_JADBEJ010000005.1"/>
</dbReference>
<evidence type="ECO:0000256" key="1">
    <source>
        <dbReference type="SAM" id="MobiDB-lite"/>
    </source>
</evidence>
<sequence>MNQHFQDTIETQVPFAAHRDLLSPDVYKELRKRFPRGKAQFWGATPGTSGTTVGKWAKLRPGDGVLFYGDHHLYLAGHVALTFRNEALAERLWQRTDKGLTWELMFALTDLRNIKVPITEVRAVLGWQDRAVVQGFTVIDGDRAERLADLVDLDDMLNLPATSPGPADTTPSGTTTPPAGPTDETRSTTGRREHRALKRRLVRIGGGVCGLCGSTLPPDFLIAAHIKKRAFCSEDERKDFDHVGMLACFLGCDSLFEHGYIAVDTGGDILISDAVDKAPDVAKFVAEHLQGRTTTWWNTDREPYYAWHRDHVFKKLQRGK</sequence>
<evidence type="ECO:0000313" key="3">
    <source>
        <dbReference type="Proteomes" id="UP000656548"/>
    </source>
</evidence>
<evidence type="ECO:0008006" key="4">
    <source>
        <dbReference type="Google" id="ProtNLM"/>
    </source>
</evidence>